<dbReference type="EC" id="6.1.1.19" evidence="11"/>
<dbReference type="Gene3D" id="1.10.730.10">
    <property type="entry name" value="Isoleucyl-tRNA Synthetase, Domain 1"/>
    <property type="match status" value="1"/>
</dbReference>
<dbReference type="InterPro" id="IPR035684">
    <property type="entry name" value="ArgRS_core"/>
</dbReference>
<evidence type="ECO:0000256" key="8">
    <source>
        <dbReference type="ARBA" id="ARBA00022917"/>
    </source>
</evidence>
<evidence type="ECO:0000256" key="10">
    <source>
        <dbReference type="ARBA" id="ARBA00049339"/>
    </source>
</evidence>
<organism evidence="16 17">
    <name type="scientific">Candidatus Endobugula sertula</name>
    <name type="common">Bugula neritina bacterial symbiont</name>
    <dbReference type="NCBI Taxonomy" id="62101"/>
    <lineage>
        <taxon>Bacteria</taxon>
        <taxon>Pseudomonadati</taxon>
        <taxon>Pseudomonadota</taxon>
        <taxon>Gammaproteobacteria</taxon>
        <taxon>Cellvibrionales</taxon>
        <taxon>Cellvibrionaceae</taxon>
        <taxon>Candidatus Endobugula</taxon>
    </lineage>
</organism>
<dbReference type="SMART" id="SM00836">
    <property type="entry name" value="DALR_1"/>
    <property type="match status" value="1"/>
</dbReference>
<evidence type="ECO:0000259" key="15">
    <source>
        <dbReference type="SMART" id="SM01016"/>
    </source>
</evidence>
<dbReference type="PANTHER" id="PTHR11956:SF5">
    <property type="entry name" value="ARGININE--TRNA LIGASE, CYTOPLASMIC"/>
    <property type="match status" value="1"/>
</dbReference>
<evidence type="ECO:0000313" key="16">
    <source>
        <dbReference type="EMBL" id="ODS23613.1"/>
    </source>
</evidence>
<gene>
    <name evidence="11" type="primary">argS</name>
    <name evidence="16" type="ORF">AB835_07820</name>
</gene>
<dbReference type="CDD" id="cd00671">
    <property type="entry name" value="ArgRS_core"/>
    <property type="match status" value="1"/>
</dbReference>
<dbReference type="PROSITE" id="PS00178">
    <property type="entry name" value="AA_TRNA_LIGASE_I"/>
    <property type="match status" value="1"/>
</dbReference>
<evidence type="ECO:0000256" key="13">
    <source>
        <dbReference type="SAM" id="Coils"/>
    </source>
</evidence>
<dbReference type="InterPro" id="IPR036695">
    <property type="entry name" value="Arg-tRNA-synth_N_sf"/>
</dbReference>
<keyword evidence="13" id="KW-0175">Coiled coil</keyword>
<feature type="short sequence motif" description="'HIGH' region" evidence="11">
    <location>
        <begin position="127"/>
        <end position="137"/>
    </location>
</feature>
<keyword evidence="5 11" id="KW-0436">Ligase</keyword>
<evidence type="ECO:0000256" key="6">
    <source>
        <dbReference type="ARBA" id="ARBA00022741"/>
    </source>
</evidence>
<dbReference type="NCBIfam" id="TIGR00456">
    <property type="entry name" value="argS"/>
    <property type="match status" value="1"/>
</dbReference>
<evidence type="ECO:0000256" key="1">
    <source>
        <dbReference type="ARBA" id="ARBA00004496"/>
    </source>
</evidence>
<dbReference type="SUPFAM" id="SSF47323">
    <property type="entry name" value="Anticodon-binding domain of a subclass of class I aminoacyl-tRNA synthetases"/>
    <property type="match status" value="1"/>
</dbReference>
<dbReference type="Gene3D" id="3.30.1360.70">
    <property type="entry name" value="Arginyl tRNA synthetase N-terminal domain"/>
    <property type="match status" value="1"/>
</dbReference>
<dbReference type="FunFam" id="3.40.50.620:FF:000030">
    <property type="entry name" value="Arginine--tRNA ligase"/>
    <property type="match status" value="1"/>
</dbReference>
<dbReference type="AlphaFoldDB" id="A0A1D2QQ08"/>
<dbReference type="GO" id="GO:0005524">
    <property type="term" value="F:ATP binding"/>
    <property type="evidence" value="ECO:0007669"/>
    <property type="project" value="UniProtKB-UniRule"/>
</dbReference>
<dbReference type="EMBL" id="MDLC01000024">
    <property type="protein sequence ID" value="ODS23613.1"/>
    <property type="molecule type" value="Genomic_DNA"/>
</dbReference>
<evidence type="ECO:0000256" key="9">
    <source>
        <dbReference type="ARBA" id="ARBA00023146"/>
    </source>
</evidence>
<evidence type="ECO:0000256" key="3">
    <source>
        <dbReference type="ARBA" id="ARBA00011245"/>
    </source>
</evidence>
<dbReference type="HAMAP" id="MF_00123">
    <property type="entry name" value="Arg_tRNA_synth"/>
    <property type="match status" value="1"/>
</dbReference>
<evidence type="ECO:0000256" key="2">
    <source>
        <dbReference type="ARBA" id="ARBA00005594"/>
    </source>
</evidence>
<keyword evidence="4 11" id="KW-0963">Cytoplasm</keyword>
<evidence type="ECO:0000256" key="5">
    <source>
        <dbReference type="ARBA" id="ARBA00022598"/>
    </source>
</evidence>
<evidence type="ECO:0000313" key="17">
    <source>
        <dbReference type="Proteomes" id="UP000242502"/>
    </source>
</evidence>
<evidence type="ECO:0000256" key="4">
    <source>
        <dbReference type="ARBA" id="ARBA00022490"/>
    </source>
</evidence>
<comment type="caution">
    <text evidence="16">The sequence shown here is derived from an EMBL/GenBank/DDBJ whole genome shotgun (WGS) entry which is preliminary data.</text>
</comment>
<keyword evidence="9 11" id="KW-0030">Aminoacyl-tRNA synthetase</keyword>
<name>A0A1D2QQ08_9GAMM</name>
<dbReference type="GO" id="GO:0004814">
    <property type="term" value="F:arginine-tRNA ligase activity"/>
    <property type="evidence" value="ECO:0007669"/>
    <property type="project" value="UniProtKB-UniRule"/>
</dbReference>
<dbReference type="GO" id="GO:0006420">
    <property type="term" value="P:arginyl-tRNA aminoacylation"/>
    <property type="evidence" value="ECO:0007669"/>
    <property type="project" value="UniProtKB-UniRule"/>
</dbReference>
<dbReference type="PRINTS" id="PR01038">
    <property type="entry name" value="TRNASYNTHARG"/>
</dbReference>
<dbReference type="Proteomes" id="UP000242502">
    <property type="component" value="Unassembled WGS sequence"/>
</dbReference>
<accession>A0A1D2QQ08</accession>
<keyword evidence="8 11" id="KW-0648">Protein biosynthesis</keyword>
<proteinExistence type="inferred from homology"/>
<evidence type="ECO:0000256" key="12">
    <source>
        <dbReference type="RuleBase" id="RU363038"/>
    </source>
</evidence>
<dbReference type="InterPro" id="IPR001278">
    <property type="entry name" value="Arg-tRNA-ligase"/>
</dbReference>
<dbReference type="InterPro" id="IPR001412">
    <property type="entry name" value="aa-tRNA-synth_I_CS"/>
</dbReference>
<feature type="domain" description="DALR anticodon binding" evidence="14">
    <location>
        <begin position="466"/>
        <end position="583"/>
    </location>
</feature>
<dbReference type="Pfam" id="PF00750">
    <property type="entry name" value="tRNA-synt_1d"/>
    <property type="match status" value="1"/>
</dbReference>
<dbReference type="InterPro" id="IPR008909">
    <property type="entry name" value="DALR_anticod-bd"/>
</dbReference>
<dbReference type="CDD" id="cd07956">
    <property type="entry name" value="Anticodon_Ia_Arg"/>
    <property type="match status" value="1"/>
</dbReference>
<reference evidence="16 17" key="1">
    <citation type="journal article" date="2016" name="Appl. Environ. Microbiol.">
        <title>Lack of Overt Genome Reduction in the Bryostatin-Producing Bryozoan Symbiont "Candidatus Endobugula sertula".</title>
        <authorList>
            <person name="Miller I.J."/>
            <person name="Vanee N."/>
            <person name="Fong S.S."/>
            <person name="Lim-Fong G.E."/>
            <person name="Kwan J.C."/>
        </authorList>
    </citation>
    <scope>NUCLEOTIDE SEQUENCE [LARGE SCALE GENOMIC DNA]</scope>
    <source>
        <strain evidence="16">AB1-4</strain>
    </source>
</reference>
<dbReference type="Gene3D" id="3.40.50.620">
    <property type="entry name" value="HUPs"/>
    <property type="match status" value="1"/>
</dbReference>
<dbReference type="PANTHER" id="PTHR11956">
    <property type="entry name" value="ARGINYL-TRNA SYNTHETASE"/>
    <property type="match status" value="1"/>
</dbReference>
<dbReference type="InterPro" id="IPR009080">
    <property type="entry name" value="tRNAsynth_Ia_anticodon-bd"/>
</dbReference>
<comment type="subunit">
    <text evidence="3 11">Monomer.</text>
</comment>
<keyword evidence="6 11" id="KW-0547">Nucleotide-binding</keyword>
<comment type="catalytic activity">
    <reaction evidence="10 11">
        <text>tRNA(Arg) + L-arginine + ATP = L-arginyl-tRNA(Arg) + AMP + diphosphate</text>
        <dbReference type="Rhea" id="RHEA:20301"/>
        <dbReference type="Rhea" id="RHEA-COMP:9658"/>
        <dbReference type="Rhea" id="RHEA-COMP:9673"/>
        <dbReference type="ChEBI" id="CHEBI:30616"/>
        <dbReference type="ChEBI" id="CHEBI:32682"/>
        <dbReference type="ChEBI" id="CHEBI:33019"/>
        <dbReference type="ChEBI" id="CHEBI:78442"/>
        <dbReference type="ChEBI" id="CHEBI:78513"/>
        <dbReference type="ChEBI" id="CHEBI:456215"/>
        <dbReference type="EC" id="6.1.1.19"/>
    </reaction>
</comment>
<evidence type="ECO:0000256" key="11">
    <source>
        <dbReference type="HAMAP-Rule" id="MF_00123"/>
    </source>
</evidence>
<sequence length="583" mass="65260">MNIRDLLNQRFTKAMQAAGLPSECQPHVTPSKASGKKSQFGEYQANGAMAAAKIAKAKPVDIAQRIVNQLNIDDLASQVDIAGPGFINITLKPEWLAREIVTVNQNKNLSIQPPLSPQTVVVDYSSPNLAKEMHVGHLRSTIIGDAIVRTLEFQGHKVIRQNHVGDWGTQFGMLIAELEEQLQDGESATLALKDLERFYQRAKKHFDDSENFANKARDYVVKLQSNDEKTLSLWKQFKQVSLAHSQEIYTTLNVSLTEQDVYGESAYNDDLGILVDELCAQKLAIEDQGAQVVFLEEMPDKDGSPSPVIIRKQDGGFLYATTDLAAIRYRANSLNADRILYFIDARQSLHMQQVFTIARKATFVNNQVSLEHHAFGTMMGNDGKPFKTRSGGTVKLADLLEEAIERAEKIVAEKNTELSDSERKEIAQKVGVGAIKYADLSKTRTNDYIFNWESMLSFEGNTAPYLQYAYTRIQSIFRKAGVTGNELNTPITLTEDAEIALAVKTLQFSEVIEQVTKEAYPHLLCHYIYDLAGLFMRFYEQCPILKEGIDETTKNSRLQLLYAIANTLGKGLDLLGIDTMDRM</sequence>
<protein>
    <recommendedName>
        <fullName evidence="11">Arginine--tRNA ligase</fullName>
        <ecNumber evidence="11">6.1.1.19</ecNumber>
    </recommendedName>
    <alternativeName>
        <fullName evidence="11">Arginyl-tRNA synthetase</fullName>
        <shortName evidence="11">ArgRS</shortName>
    </alternativeName>
</protein>
<dbReference type="Pfam" id="PF05746">
    <property type="entry name" value="DALR_1"/>
    <property type="match status" value="1"/>
</dbReference>
<dbReference type="SUPFAM" id="SSF55190">
    <property type="entry name" value="Arginyl-tRNA synthetase (ArgRS), N-terminal 'additional' domain"/>
    <property type="match status" value="1"/>
</dbReference>
<evidence type="ECO:0000256" key="7">
    <source>
        <dbReference type="ARBA" id="ARBA00022840"/>
    </source>
</evidence>
<dbReference type="GO" id="GO:0005737">
    <property type="term" value="C:cytoplasm"/>
    <property type="evidence" value="ECO:0007669"/>
    <property type="project" value="UniProtKB-SubCell"/>
</dbReference>
<dbReference type="FunFam" id="1.10.730.10:FF:000006">
    <property type="entry name" value="Arginyl-tRNA synthetase 2, mitochondrial"/>
    <property type="match status" value="1"/>
</dbReference>
<keyword evidence="7 11" id="KW-0067">ATP-binding</keyword>
<comment type="subcellular location">
    <subcellularLocation>
        <location evidence="1 11">Cytoplasm</location>
    </subcellularLocation>
</comment>
<dbReference type="SUPFAM" id="SSF52374">
    <property type="entry name" value="Nucleotidylyl transferase"/>
    <property type="match status" value="1"/>
</dbReference>
<dbReference type="SMART" id="SM01016">
    <property type="entry name" value="Arg_tRNA_synt_N"/>
    <property type="match status" value="1"/>
</dbReference>
<dbReference type="InterPro" id="IPR014729">
    <property type="entry name" value="Rossmann-like_a/b/a_fold"/>
</dbReference>
<comment type="similarity">
    <text evidence="2 11 12">Belongs to the class-I aminoacyl-tRNA synthetase family.</text>
</comment>
<dbReference type="STRING" id="62101.AB835_07820"/>
<evidence type="ECO:0000259" key="14">
    <source>
        <dbReference type="SMART" id="SM00836"/>
    </source>
</evidence>
<feature type="domain" description="Arginyl tRNA synthetase N-terminal" evidence="15">
    <location>
        <begin position="1"/>
        <end position="91"/>
    </location>
</feature>
<feature type="coiled-coil region" evidence="13">
    <location>
        <begin position="397"/>
        <end position="424"/>
    </location>
</feature>
<dbReference type="Pfam" id="PF03485">
    <property type="entry name" value="Arg_tRNA_synt_N"/>
    <property type="match status" value="1"/>
</dbReference>
<dbReference type="InterPro" id="IPR005148">
    <property type="entry name" value="Arg-tRNA-synth_N"/>
</dbReference>